<dbReference type="CDD" id="cd16913">
    <property type="entry name" value="YkuD_like"/>
    <property type="match status" value="1"/>
</dbReference>
<comment type="caution">
    <text evidence="3">The sequence shown here is derived from an EMBL/GenBank/DDBJ whole genome shotgun (WGS) entry which is preliminary data.</text>
</comment>
<protein>
    <recommendedName>
        <fullName evidence="2">L,D-TPase catalytic domain-containing protein</fullName>
    </recommendedName>
</protein>
<feature type="region of interest" description="Disordered" evidence="1">
    <location>
        <begin position="54"/>
        <end position="98"/>
    </location>
</feature>
<evidence type="ECO:0000259" key="2">
    <source>
        <dbReference type="Pfam" id="PF03734"/>
    </source>
</evidence>
<dbReference type="PANTHER" id="PTHR38589:SF1">
    <property type="entry name" value="BLR0621 PROTEIN"/>
    <property type="match status" value="1"/>
</dbReference>
<evidence type="ECO:0000313" key="4">
    <source>
        <dbReference type="Proteomes" id="UP000003011"/>
    </source>
</evidence>
<reference evidence="3 4" key="1">
    <citation type="submission" date="2011-08" db="EMBL/GenBank/DDBJ databases">
        <title>The Genome Sequence of Johnsonella ignava ATCC 51276.</title>
        <authorList>
            <consortium name="The Broad Institute Genome Sequencing Platform"/>
            <person name="Earl A."/>
            <person name="Ward D."/>
            <person name="Feldgarden M."/>
            <person name="Gevers D."/>
            <person name="Izard J."/>
            <person name="Blanton J.M."/>
            <person name="Baranova O.V."/>
            <person name="Dewhirst F.E."/>
            <person name="Young S.K."/>
            <person name="Zeng Q."/>
            <person name="Gargeya S."/>
            <person name="Fitzgerald M."/>
            <person name="Haas B."/>
            <person name="Abouelleil A."/>
            <person name="Alvarado L."/>
            <person name="Arachchi H.M."/>
            <person name="Berlin A."/>
            <person name="Brown A."/>
            <person name="Chapman S.B."/>
            <person name="Chen Z."/>
            <person name="Dunbar C."/>
            <person name="Freedman E."/>
            <person name="Gearin G."/>
            <person name="Gellesch M."/>
            <person name="Goldberg J."/>
            <person name="Griggs A."/>
            <person name="Gujja S."/>
            <person name="Heiman D."/>
            <person name="Howarth C."/>
            <person name="Larson L."/>
            <person name="Lui A."/>
            <person name="MacDonald P.J.P."/>
            <person name="Montmayeur A."/>
            <person name="Murphy C."/>
            <person name="Neiman D."/>
            <person name="Pearson M."/>
            <person name="Priest M."/>
            <person name="Roberts A."/>
            <person name="Saif S."/>
            <person name="Shea T."/>
            <person name="Shenoy N."/>
            <person name="Sisk P."/>
            <person name="Stolte C."/>
            <person name="Sykes S."/>
            <person name="Wortman J."/>
            <person name="Nusbaum C."/>
            <person name="Birren B."/>
        </authorList>
    </citation>
    <scope>NUCLEOTIDE SEQUENCE [LARGE SCALE GENOMIC DNA]</scope>
    <source>
        <strain evidence="3 4">ATCC 51276</strain>
    </source>
</reference>
<evidence type="ECO:0000256" key="1">
    <source>
        <dbReference type="SAM" id="MobiDB-lite"/>
    </source>
</evidence>
<dbReference type="eggNOG" id="COG3786">
    <property type="taxonomic scope" value="Bacteria"/>
</dbReference>
<evidence type="ECO:0000313" key="3">
    <source>
        <dbReference type="EMBL" id="EHI56138.1"/>
    </source>
</evidence>
<feature type="compositionally biased region" description="Polar residues" evidence="1">
    <location>
        <begin position="57"/>
        <end position="66"/>
    </location>
</feature>
<dbReference type="InterPro" id="IPR005490">
    <property type="entry name" value="LD_TPept_cat_dom"/>
</dbReference>
<proteinExistence type="predicted"/>
<dbReference type="PATRIC" id="fig|679200.3.peg.704"/>
<dbReference type="HOGENOM" id="CLU_068009_1_0_9"/>
<keyword evidence="4" id="KW-1185">Reference proteome</keyword>
<gene>
    <name evidence="3" type="ORF">HMPREF9333_00668</name>
</gene>
<dbReference type="STRING" id="679200.HMPREF9333_00668"/>
<dbReference type="Proteomes" id="UP000003011">
    <property type="component" value="Unassembled WGS sequence"/>
</dbReference>
<dbReference type="Pfam" id="PF03734">
    <property type="entry name" value="YkuD"/>
    <property type="match status" value="1"/>
</dbReference>
<accession>G5GGH8</accession>
<sequence>MLSKGVIKCGLVKNRSGAGSSFKRRMSRHIKTVIANCLVLGLCLGISGISHAAETKVSPNGETKSSVYREPKPTSPKETVAKKEKATKGTVQAPTKEKKGATYQNVKHIIVIAGHTNDKSKVTLNDYTLNSDGVWQKNWAVNGVCGEKGISAEKKEGDMKTPEGFFSPIMAFGIKDDPGSNMKYHKLETGDYWVDDSKSKYYNKLVNSYTTAKDWSSAEDMLNEAPYYNYGIALDYNKEGVPYKGSAIFIHCMKSDKDTGSAGCIRIPEDYMIKLIKETDENTKFFIMSNQQTWFDYRDKGK</sequence>
<dbReference type="EMBL" id="ACZL01000012">
    <property type="protein sequence ID" value="EHI56138.1"/>
    <property type="molecule type" value="Genomic_DNA"/>
</dbReference>
<dbReference type="GO" id="GO:0016740">
    <property type="term" value="F:transferase activity"/>
    <property type="evidence" value="ECO:0007669"/>
    <property type="project" value="InterPro"/>
</dbReference>
<dbReference type="RefSeq" id="WP_005539823.1">
    <property type="nucleotide sequence ID" value="NZ_JH378830.1"/>
</dbReference>
<organism evidence="3 4">
    <name type="scientific">Johnsonella ignava ATCC 51276</name>
    <dbReference type="NCBI Taxonomy" id="679200"/>
    <lineage>
        <taxon>Bacteria</taxon>
        <taxon>Bacillati</taxon>
        <taxon>Bacillota</taxon>
        <taxon>Clostridia</taxon>
        <taxon>Lachnospirales</taxon>
        <taxon>Lachnospiraceae</taxon>
        <taxon>Johnsonella</taxon>
    </lineage>
</organism>
<feature type="domain" description="L,D-TPase catalytic" evidence="2">
    <location>
        <begin position="144"/>
        <end position="287"/>
    </location>
</feature>
<name>G5GGH8_9FIRM</name>
<dbReference type="PANTHER" id="PTHR38589">
    <property type="entry name" value="BLR0621 PROTEIN"/>
    <property type="match status" value="1"/>
</dbReference>
<dbReference type="AlphaFoldDB" id="G5GGH8"/>